<feature type="compositionally biased region" description="Polar residues" evidence="1">
    <location>
        <begin position="1"/>
        <end position="14"/>
    </location>
</feature>
<feature type="region of interest" description="Disordered" evidence="1">
    <location>
        <begin position="1"/>
        <end position="54"/>
    </location>
</feature>
<accession>A0AAQ3JR38</accession>
<feature type="region of interest" description="Disordered" evidence="1">
    <location>
        <begin position="378"/>
        <end position="401"/>
    </location>
</feature>
<name>A0AAQ3JR38_9LILI</name>
<protein>
    <recommendedName>
        <fullName evidence="4">DUF4283 domain-containing protein</fullName>
    </recommendedName>
</protein>
<feature type="compositionally biased region" description="Polar residues" evidence="1">
    <location>
        <begin position="383"/>
        <end position="395"/>
    </location>
</feature>
<dbReference type="AlphaFoldDB" id="A0AAQ3JR38"/>
<evidence type="ECO:0008006" key="4">
    <source>
        <dbReference type="Google" id="ProtNLM"/>
    </source>
</evidence>
<organism evidence="2 3">
    <name type="scientific">Canna indica</name>
    <name type="common">Indian-shot</name>
    <dbReference type="NCBI Taxonomy" id="4628"/>
    <lineage>
        <taxon>Eukaryota</taxon>
        <taxon>Viridiplantae</taxon>
        <taxon>Streptophyta</taxon>
        <taxon>Embryophyta</taxon>
        <taxon>Tracheophyta</taxon>
        <taxon>Spermatophyta</taxon>
        <taxon>Magnoliopsida</taxon>
        <taxon>Liliopsida</taxon>
        <taxon>Zingiberales</taxon>
        <taxon>Cannaceae</taxon>
        <taxon>Canna</taxon>
    </lineage>
</organism>
<reference evidence="2 3" key="1">
    <citation type="submission" date="2023-10" db="EMBL/GenBank/DDBJ databases">
        <title>Chromosome-scale genome assembly provides insights into flower coloration mechanisms of Canna indica.</title>
        <authorList>
            <person name="Li C."/>
        </authorList>
    </citation>
    <scope>NUCLEOTIDE SEQUENCE [LARGE SCALE GENOMIC DNA]</scope>
    <source>
        <tissue evidence="2">Flower</tissue>
    </source>
</reference>
<gene>
    <name evidence="2" type="ORF">Cni_G03449</name>
</gene>
<evidence type="ECO:0000313" key="3">
    <source>
        <dbReference type="Proteomes" id="UP001327560"/>
    </source>
</evidence>
<proteinExistence type="predicted"/>
<evidence type="ECO:0000256" key="1">
    <source>
        <dbReference type="SAM" id="MobiDB-lite"/>
    </source>
</evidence>
<keyword evidence="3" id="KW-1185">Reference proteome</keyword>
<dbReference type="EMBL" id="CP136890">
    <property type="protein sequence ID" value="WOK94744.1"/>
    <property type="molecule type" value="Genomic_DNA"/>
</dbReference>
<dbReference type="Proteomes" id="UP001327560">
    <property type="component" value="Chromosome 1"/>
</dbReference>
<evidence type="ECO:0000313" key="2">
    <source>
        <dbReference type="EMBL" id="WOK94744.1"/>
    </source>
</evidence>
<feature type="compositionally biased region" description="Basic and acidic residues" evidence="1">
    <location>
        <begin position="16"/>
        <end position="54"/>
    </location>
</feature>
<sequence length="448" mass="49905">MMRTQLKSQEQQPLINDRRLSWSAKKEENKGGGRAGSGEERADERDDSLLREEELTRGVLTTAAKERCAEIQFPADGLGATAKETRRGGRRGGTTVQEEVHHDVDLAGFLALQFRNAHLHGHQWRQRRLPDGRLLVTTPATHDGFYKRRLLQTRRIRWNHLLLHIKDGMCDDVYSVVSAPRLRVGLKVRGLPLEFWNMESVAALVSSFARLDATDEASSAGKICPRAESRYLQELYIPSHFLSMQTPTTADTRSRSSSFGIKGWMTRYPTRTLRLMLLPATTRLLTIARTKRILVEVKLTTRLTALTALPPSTCLQTTTRVPRALTLHVSVGVTYPTCSASYCGLSIYCLHHLRSSDRGSLTTVWHVPCLGFVSDTPRHHRSSFGSRANEQQLPDSPSPFGSWAGVSDEGNPAPFHLNASILLALIVAPYRTDLPAAASLGSLLPRFL</sequence>